<keyword evidence="1" id="KW-1133">Transmembrane helix</keyword>
<sequence>MTASRRLRLVCAGSILLNVFLVAGGGAAWWSMHARGNSPIGMGALRVPGADLAPAQRHGLRQVVRQARNDVRPQLDANRALRHQIAALLRAPTVDQPALLAQLEQLRSGDAAVRAHVEAQVVPYVAGLPLADRARMADRLEPRQHK</sequence>
<dbReference type="Proteomes" id="UP001595683">
    <property type="component" value="Unassembled WGS sequence"/>
</dbReference>
<dbReference type="RefSeq" id="WP_191323341.1">
    <property type="nucleotide sequence ID" value="NZ_BMZP01000004.1"/>
</dbReference>
<name>A0ABV7V6J3_9SPHN</name>
<gene>
    <name evidence="2" type="ORF">ACFOOT_14965</name>
</gene>
<protein>
    <submittedName>
        <fullName evidence="2">Periplasmic heavy metal sensor</fullName>
    </submittedName>
</protein>
<feature type="transmembrane region" description="Helical" evidence="1">
    <location>
        <begin position="7"/>
        <end position="30"/>
    </location>
</feature>
<keyword evidence="3" id="KW-1185">Reference proteome</keyword>
<comment type="caution">
    <text evidence="2">The sequence shown here is derived from an EMBL/GenBank/DDBJ whole genome shotgun (WGS) entry which is preliminary data.</text>
</comment>
<dbReference type="EMBL" id="JBHRYE010000022">
    <property type="protein sequence ID" value="MFC3672722.1"/>
    <property type="molecule type" value="Genomic_DNA"/>
</dbReference>
<reference evidence="3" key="1">
    <citation type="journal article" date="2019" name="Int. J. Syst. Evol. Microbiol.">
        <title>The Global Catalogue of Microorganisms (GCM) 10K type strain sequencing project: providing services to taxonomists for standard genome sequencing and annotation.</title>
        <authorList>
            <consortium name="The Broad Institute Genomics Platform"/>
            <consortium name="The Broad Institute Genome Sequencing Center for Infectious Disease"/>
            <person name="Wu L."/>
            <person name="Ma J."/>
        </authorList>
    </citation>
    <scope>NUCLEOTIDE SEQUENCE [LARGE SCALE GENOMIC DNA]</scope>
    <source>
        <strain evidence="3">KCTC 42224</strain>
    </source>
</reference>
<evidence type="ECO:0000313" key="2">
    <source>
        <dbReference type="EMBL" id="MFC3672722.1"/>
    </source>
</evidence>
<dbReference type="Pfam" id="PF13801">
    <property type="entry name" value="Metal_resist"/>
    <property type="match status" value="1"/>
</dbReference>
<evidence type="ECO:0000256" key="1">
    <source>
        <dbReference type="SAM" id="Phobius"/>
    </source>
</evidence>
<organism evidence="2 3">
    <name type="scientific">Novosphingobium pokkalii</name>
    <dbReference type="NCBI Taxonomy" id="1770194"/>
    <lineage>
        <taxon>Bacteria</taxon>
        <taxon>Pseudomonadati</taxon>
        <taxon>Pseudomonadota</taxon>
        <taxon>Alphaproteobacteria</taxon>
        <taxon>Sphingomonadales</taxon>
        <taxon>Sphingomonadaceae</taxon>
        <taxon>Novosphingobium</taxon>
    </lineage>
</organism>
<proteinExistence type="predicted"/>
<keyword evidence="1" id="KW-0472">Membrane</keyword>
<evidence type="ECO:0000313" key="3">
    <source>
        <dbReference type="Proteomes" id="UP001595683"/>
    </source>
</evidence>
<dbReference type="InterPro" id="IPR025961">
    <property type="entry name" value="Metal_resist"/>
</dbReference>
<keyword evidence="1" id="KW-0812">Transmembrane</keyword>
<accession>A0ABV7V6J3</accession>